<gene>
    <name evidence="3" type="ORF">K6K41_05740</name>
</gene>
<dbReference type="AlphaFoldDB" id="A0A9E6RAB7"/>
<dbReference type="KEGG" id="cmet:K6K41_05740"/>
<feature type="chain" id="PRO_5039332051" description="Pentapeptide MXKDX repeat protein" evidence="2">
    <location>
        <begin position="26"/>
        <end position="126"/>
    </location>
</feature>
<reference evidence="3" key="1">
    <citation type="submission" date="2021-08" db="EMBL/GenBank/DDBJ databases">
        <authorList>
            <person name="Zhang H."/>
            <person name="Xu M."/>
            <person name="Yu Z."/>
            <person name="Yang L."/>
            <person name="Cai Y."/>
        </authorList>
    </citation>
    <scope>NUCLEOTIDE SEQUENCE</scope>
    <source>
        <strain evidence="3">CHL1</strain>
    </source>
</reference>
<feature type="compositionally biased region" description="Polar residues" evidence="1">
    <location>
        <begin position="30"/>
        <end position="40"/>
    </location>
</feature>
<evidence type="ECO:0000313" key="3">
    <source>
        <dbReference type="EMBL" id="QZO01079.1"/>
    </source>
</evidence>
<dbReference type="Proteomes" id="UP000825701">
    <property type="component" value="Chromosome"/>
</dbReference>
<feature type="region of interest" description="Disordered" evidence="1">
    <location>
        <begin position="30"/>
        <end position="126"/>
    </location>
</feature>
<proteinExistence type="predicted"/>
<sequence>MTLKNIFTTGAAAALLAASTSFAMAQATGTENNATGGSQTDSMKMKDSSGSMKSGSSGSMEMKGEKPTSAGSSDNQAKDLRGHSETRRAAPESKSLASRNACAPSARSEGRAFKALRDERLKPARA</sequence>
<dbReference type="RefSeq" id="WP_261404305.1">
    <property type="nucleotide sequence ID" value="NZ_CP081869.1"/>
</dbReference>
<keyword evidence="4" id="KW-1185">Reference proteome</keyword>
<name>A0A9E6RAB7_9HYPH</name>
<feature type="compositionally biased region" description="Basic and acidic residues" evidence="1">
    <location>
        <begin position="108"/>
        <end position="126"/>
    </location>
</feature>
<feature type="compositionally biased region" description="Low complexity" evidence="1">
    <location>
        <begin position="48"/>
        <end position="61"/>
    </location>
</feature>
<organism evidence="3 4">
    <name type="scientific">Chenggangzhangella methanolivorans</name>
    <dbReference type="NCBI Taxonomy" id="1437009"/>
    <lineage>
        <taxon>Bacteria</taxon>
        <taxon>Pseudomonadati</taxon>
        <taxon>Pseudomonadota</taxon>
        <taxon>Alphaproteobacteria</taxon>
        <taxon>Hyphomicrobiales</taxon>
        <taxon>Methylopilaceae</taxon>
        <taxon>Chenggangzhangella</taxon>
    </lineage>
</organism>
<dbReference type="EMBL" id="CP081869">
    <property type="protein sequence ID" value="QZO01079.1"/>
    <property type="molecule type" value="Genomic_DNA"/>
</dbReference>
<keyword evidence="2" id="KW-0732">Signal</keyword>
<feature type="signal peptide" evidence="2">
    <location>
        <begin position="1"/>
        <end position="25"/>
    </location>
</feature>
<protein>
    <recommendedName>
        <fullName evidence="5">Pentapeptide MXKDX repeat protein</fullName>
    </recommendedName>
</protein>
<feature type="compositionally biased region" description="Basic and acidic residues" evidence="1">
    <location>
        <begin position="76"/>
        <end position="91"/>
    </location>
</feature>
<accession>A0A9E6RAB7</accession>
<evidence type="ECO:0000256" key="1">
    <source>
        <dbReference type="SAM" id="MobiDB-lite"/>
    </source>
</evidence>
<evidence type="ECO:0000313" key="4">
    <source>
        <dbReference type="Proteomes" id="UP000825701"/>
    </source>
</evidence>
<evidence type="ECO:0000256" key="2">
    <source>
        <dbReference type="SAM" id="SignalP"/>
    </source>
</evidence>
<evidence type="ECO:0008006" key="5">
    <source>
        <dbReference type="Google" id="ProtNLM"/>
    </source>
</evidence>